<dbReference type="InterPro" id="IPR005855">
    <property type="entry name" value="GFAT"/>
</dbReference>
<accession>A0ABP4XCP1</accession>
<dbReference type="NCBIfam" id="NF001484">
    <property type="entry name" value="PRK00331.1"/>
    <property type="match status" value="1"/>
</dbReference>
<keyword evidence="12" id="KW-1185">Reference proteome</keyword>
<comment type="subunit">
    <text evidence="8">Homodimer.</text>
</comment>
<gene>
    <name evidence="11" type="primary">glmS_2</name>
    <name evidence="8" type="synonym">glmS</name>
    <name evidence="11" type="ORF">GCM10009810_36960</name>
</gene>
<evidence type="ECO:0000256" key="2">
    <source>
        <dbReference type="ARBA" id="ARBA00012916"/>
    </source>
</evidence>
<evidence type="ECO:0000259" key="9">
    <source>
        <dbReference type="PROSITE" id="PS51278"/>
    </source>
</evidence>
<dbReference type="InterPro" id="IPR046348">
    <property type="entry name" value="SIS_dom_sf"/>
</dbReference>
<sequence>MCGIVGYVGPTLDGKALDVVMEGLARLEYRGYDSAGVALVTDEGIETEKRAGKLENLRVALDLRPLDDSRTAIGHTRWATHGGPTDGNAHPHRGGENDKLALIHNGIIENFHSLKRELLAQGWTFLSETDTEVAAKLVGREFDRTGDLTQAMLAAVQRLEGAFTLLAVHADQPGVVVGARRNSPLVVGLGEGENFLGSDVAAFIGYTRHALELGQDQIVTITPDGYDVIGFDGAPAEGTHYEVTWDAAAAEKGGYATFMEKEINEQPHAVADTLLGRTDESGRLVLDELRISEEQMRAVDKIVVVACGTAAYAGMVAKYAIEHWARIPVEVALAHEFRYADPVVDERTLVVSISQSGETMDTLMAVKHANDLGALTISVCNTHGSTIPRESDAVLYTHAGPEIAVASTKAFLAQITACYILGLYLAQLRGGTYADDAASVMHELQDIPAKISDLLGRMDRVKEIARFMADTRSVLFLGRNVGFPVAMEGALKLKELAYIHAEGFAAGELKHGPIALIDAGQPVFIIVPSPDTPHELHKKVVSNIQEIRARGARTLVIAVDGDEDVVPFADEVIRVPKCSPLLQPLLTVVPLQVFALQLSTAKGLDVDQPRNLAKSVTVE</sequence>
<dbReference type="SUPFAM" id="SSF53697">
    <property type="entry name" value="SIS domain"/>
    <property type="match status" value="1"/>
</dbReference>
<dbReference type="PROSITE" id="PS51464">
    <property type="entry name" value="SIS"/>
    <property type="match status" value="2"/>
</dbReference>
<dbReference type="InterPro" id="IPR035466">
    <property type="entry name" value="GlmS/AgaS_SIS"/>
</dbReference>
<name>A0ABP4XCP1_9MICO</name>
<dbReference type="EC" id="2.6.1.16" evidence="2 8"/>
<dbReference type="CDD" id="cd05009">
    <property type="entry name" value="SIS_GlmS_GlmD_2"/>
    <property type="match status" value="1"/>
</dbReference>
<dbReference type="EMBL" id="BAAAPN010000105">
    <property type="protein sequence ID" value="GAA1776457.1"/>
    <property type="molecule type" value="Genomic_DNA"/>
</dbReference>
<feature type="active site" description="Nucleophile; for GATase activity" evidence="8">
    <location>
        <position position="2"/>
    </location>
</feature>
<evidence type="ECO:0000256" key="8">
    <source>
        <dbReference type="HAMAP-Rule" id="MF_00164"/>
    </source>
</evidence>
<feature type="initiator methionine" description="Removed" evidence="8">
    <location>
        <position position="1"/>
    </location>
</feature>
<dbReference type="HAMAP" id="MF_00164">
    <property type="entry name" value="GlmS"/>
    <property type="match status" value="1"/>
</dbReference>
<dbReference type="SUPFAM" id="SSF56235">
    <property type="entry name" value="N-terminal nucleophile aminohydrolases (Ntn hydrolases)"/>
    <property type="match status" value="1"/>
</dbReference>
<evidence type="ECO:0000256" key="6">
    <source>
        <dbReference type="ARBA" id="ARBA00022737"/>
    </source>
</evidence>
<comment type="caution">
    <text evidence="11">The sequence shown here is derived from an EMBL/GenBank/DDBJ whole genome shotgun (WGS) entry which is preliminary data.</text>
</comment>
<dbReference type="NCBIfam" id="TIGR01135">
    <property type="entry name" value="glmS"/>
    <property type="match status" value="1"/>
</dbReference>
<dbReference type="InterPro" id="IPR047084">
    <property type="entry name" value="GFAT_N"/>
</dbReference>
<feature type="domain" description="Glutamine amidotransferase type-2" evidence="9">
    <location>
        <begin position="2"/>
        <end position="224"/>
    </location>
</feature>
<dbReference type="InterPro" id="IPR017932">
    <property type="entry name" value="GATase_2_dom"/>
</dbReference>
<dbReference type="Gene3D" id="3.60.20.10">
    <property type="entry name" value="Glutamine Phosphoribosylpyrophosphate, subunit 1, domain 1"/>
    <property type="match status" value="1"/>
</dbReference>
<feature type="domain" description="SIS" evidence="10">
    <location>
        <begin position="291"/>
        <end position="431"/>
    </location>
</feature>
<keyword evidence="5 8" id="KW-0808">Transferase</keyword>
<comment type="function">
    <text evidence="8">Catalyzes the first step in hexosamine metabolism, converting fructose-6P into glucosamine-6P using glutamine as a nitrogen source.</text>
</comment>
<evidence type="ECO:0000256" key="4">
    <source>
        <dbReference type="ARBA" id="ARBA00022576"/>
    </source>
</evidence>
<dbReference type="PANTHER" id="PTHR10937:SF0">
    <property type="entry name" value="GLUTAMINE--FRUCTOSE-6-PHOSPHATE TRANSAMINASE (ISOMERIZING)"/>
    <property type="match status" value="1"/>
</dbReference>
<dbReference type="PROSITE" id="PS51278">
    <property type="entry name" value="GATASE_TYPE_2"/>
    <property type="match status" value="1"/>
</dbReference>
<keyword evidence="7" id="KW-0315">Glutamine amidotransferase</keyword>
<protein>
    <recommendedName>
        <fullName evidence="3 8">Glutamine--fructose-6-phosphate aminotransferase [isomerizing]</fullName>
        <ecNumber evidence="2 8">2.6.1.16</ecNumber>
    </recommendedName>
    <alternativeName>
        <fullName evidence="8">D-fructose-6-phosphate amidotransferase</fullName>
    </alternativeName>
    <alternativeName>
        <fullName evidence="8">GFAT</fullName>
    </alternativeName>
    <alternativeName>
        <fullName evidence="8">Glucosamine-6-phosphate synthase</fullName>
    </alternativeName>
    <alternativeName>
        <fullName evidence="8">Hexosephosphate aminotransferase</fullName>
    </alternativeName>
    <alternativeName>
        <fullName evidence="8">L-glutamine--D-fructose-6-phosphate amidotransferase</fullName>
    </alternativeName>
</protein>
<dbReference type="CDD" id="cd00714">
    <property type="entry name" value="GFAT"/>
    <property type="match status" value="1"/>
</dbReference>
<dbReference type="PANTHER" id="PTHR10937">
    <property type="entry name" value="GLUCOSAMINE--FRUCTOSE-6-PHOSPHATE AMINOTRANSFERASE, ISOMERIZING"/>
    <property type="match status" value="1"/>
</dbReference>
<evidence type="ECO:0000256" key="1">
    <source>
        <dbReference type="ARBA" id="ARBA00001031"/>
    </source>
</evidence>
<dbReference type="InterPro" id="IPR029055">
    <property type="entry name" value="Ntn_hydrolases_N"/>
</dbReference>
<evidence type="ECO:0000256" key="7">
    <source>
        <dbReference type="ARBA" id="ARBA00022962"/>
    </source>
</evidence>
<comment type="catalytic activity">
    <reaction evidence="1 8">
        <text>D-fructose 6-phosphate + L-glutamine = D-glucosamine 6-phosphate + L-glutamate</text>
        <dbReference type="Rhea" id="RHEA:13237"/>
        <dbReference type="ChEBI" id="CHEBI:29985"/>
        <dbReference type="ChEBI" id="CHEBI:58359"/>
        <dbReference type="ChEBI" id="CHEBI:58725"/>
        <dbReference type="ChEBI" id="CHEBI:61527"/>
        <dbReference type="EC" id="2.6.1.16"/>
    </reaction>
</comment>
<keyword evidence="4 8" id="KW-0032">Aminotransferase</keyword>
<keyword evidence="6" id="KW-0677">Repeat</keyword>
<proteinExistence type="inferred from homology"/>
<dbReference type="Proteomes" id="UP001501475">
    <property type="component" value="Unassembled WGS sequence"/>
</dbReference>
<evidence type="ECO:0000313" key="11">
    <source>
        <dbReference type="EMBL" id="GAA1776457.1"/>
    </source>
</evidence>
<dbReference type="Pfam" id="PF01380">
    <property type="entry name" value="SIS"/>
    <property type="match status" value="2"/>
</dbReference>
<evidence type="ECO:0000259" key="10">
    <source>
        <dbReference type="PROSITE" id="PS51464"/>
    </source>
</evidence>
<dbReference type="RefSeq" id="WP_344069217.1">
    <property type="nucleotide sequence ID" value="NZ_BAAAPN010000105.1"/>
</dbReference>
<evidence type="ECO:0000256" key="3">
    <source>
        <dbReference type="ARBA" id="ARBA00016090"/>
    </source>
</evidence>
<keyword evidence="8" id="KW-0963">Cytoplasm</keyword>
<evidence type="ECO:0000313" key="12">
    <source>
        <dbReference type="Proteomes" id="UP001501475"/>
    </source>
</evidence>
<dbReference type="Gene3D" id="3.40.50.10490">
    <property type="entry name" value="Glucose-6-phosphate isomerase like protein, domain 1"/>
    <property type="match status" value="2"/>
</dbReference>
<dbReference type="Pfam" id="PF13522">
    <property type="entry name" value="GATase_6"/>
    <property type="match status" value="1"/>
</dbReference>
<feature type="domain" description="SIS" evidence="10">
    <location>
        <begin position="464"/>
        <end position="609"/>
    </location>
</feature>
<organism evidence="11 12">
    <name type="scientific">Nostocoides vanveenii</name>
    <dbReference type="NCBI Taxonomy" id="330835"/>
    <lineage>
        <taxon>Bacteria</taxon>
        <taxon>Bacillati</taxon>
        <taxon>Actinomycetota</taxon>
        <taxon>Actinomycetes</taxon>
        <taxon>Micrococcales</taxon>
        <taxon>Intrasporangiaceae</taxon>
        <taxon>Nostocoides</taxon>
    </lineage>
</organism>
<feature type="active site" description="For Fru-6P isomerization activity" evidence="8">
    <location>
        <position position="614"/>
    </location>
</feature>
<reference evidence="12" key="1">
    <citation type="journal article" date="2019" name="Int. J. Syst. Evol. Microbiol.">
        <title>The Global Catalogue of Microorganisms (GCM) 10K type strain sequencing project: providing services to taxonomists for standard genome sequencing and annotation.</title>
        <authorList>
            <consortium name="The Broad Institute Genomics Platform"/>
            <consortium name="The Broad Institute Genome Sequencing Center for Infectious Disease"/>
            <person name="Wu L."/>
            <person name="Ma J."/>
        </authorList>
    </citation>
    <scope>NUCLEOTIDE SEQUENCE [LARGE SCALE GENOMIC DNA]</scope>
    <source>
        <strain evidence="12">JCM 15591</strain>
    </source>
</reference>
<dbReference type="CDD" id="cd05008">
    <property type="entry name" value="SIS_GlmS_GlmD_1"/>
    <property type="match status" value="1"/>
</dbReference>
<evidence type="ECO:0000256" key="5">
    <source>
        <dbReference type="ARBA" id="ARBA00022679"/>
    </source>
</evidence>
<dbReference type="InterPro" id="IPR035490">
    <property type="entry name" value="GlmS/FrlB_SIS"/>
</dbReference>
<dbReference type="InterPro" id="IPR001347">
    <property type="entry name" value="SIS_dom"/>
</dbReference>
<comment type="subcellular location">
    <subcellularLocation>
        <location evidence="8">Cytoplasm</location>
    </subcellularLocation>
</comment>